<dbReference type="SMART" id="SM00220">
    <property type="entry name" value="S_TKc"/>
    <property type="match status" value="1"/>
</dbReference>
<feature type="active site" description="Proton acceptor" evidence="6">
    <location>
        <position position="394"/>
    </location>
</feature>
<evidence type="ECO:0000256" key="10">
    <source>
        <dbReference type="SAM" id="MobiDB-lite"/>
    </source>
</evidence>
<evidence type="ECO:0000256" key="6">
    <source>
        <dbReference type="PIRSR" id="PIRSR630616-1"/>
    </source>
</evidence>
<feature type="compositionally biased region" description="Low complexity" evidence="10">
    <location>
        <begin position="1030"/>
        <end position="1043"/>
    </location>
</feature>
<dbReference type="Proteomes" id="UP001385951">
    <property type="component" value="Unassembled WGS sequence"/>
</dbReference>
<keyword evidence="1" id="KW-0723">Serine/threonine-protein kinase</keyword>
<dbReference type="SUPFAM" id="SSF56112">
    <property type="entry name" value="Protein kinase-like (PK-like)"/>
    <property type="match status" value="1"/>
</dbReference>
<reference evidence="12 13" key="1">
    <citation type="submission" date="2022-09" db="EMBL/GenBank/DDBJ databases">
        <authorList>
            <person name="Palmer J.M."/>
        </authorList>
    </citation>
    <scope>NUCLEOTIDE SEQUENCE [LARGE SCALE GENOMIC DNA]</scope>
    <source>
        <strain evidence="12 13">DSM 7382</strain>
    </source>
</reference>
<evidence type="ECO:0000259" key="11">
    <source>
        <dbReference type="PROSITE" id="PS50011"/>
    </source>
</evidence>
<feature type="compositionally biased region" description="Polar residues" evidence="10">
    <location>
        <begin position="26"/>
        <end position="37"/>
    </location>
</feature>
<evidence type="ECO:0000256" key="2">
    <source>
        <dbReference type="ARBA" id="ARBA00022679"/>
    </source>
</evidence>
<name>A0AAW0GYK6_9APHY</name>
<dbReference type="PROSITE" id="PS00107">
    <property type="entry name" value="PROTEIN_KINASE_ATP"/>
    <property type="match status" value="1"/>
</dbReference>
<evidence type="ECO:0000256" key="7">
    <source>
        <dbReference type="PIRSR" id="PIRSR630616-2"/>
    </source>
</evidence>
<keyword evidence="2" id="KW-0808">Transferase</keyword>
<feature type="compositionally biased region" description="Basic residues" evidence="10">
    <location>
        <begin position="1168"/>
        <end position="1181"/>
    </location>
</feature>
<evidence type="ECO:0000256" key="8">
    <source>
        <dbReference type="PIRSR" id="PIRSR630616-3"/>
    </source>
</evidence>
<feature type="cross-link" description="Glycyl lysine isopeptide (Lys-Gly) (interchain with G-Cter in SUMO2)" evidence="8">
    <location>
        <position position="396"/>
    </location>
</feature>
<keyword evidence="3 7" id="KW-0547">Nucleotide-binding</keyword>
<dbReference type="InterPro" id="IPR017441">
    <property type="entry name" value="Protein_kinase_ATP_BS"/>
</dbReference>
<dbReference type="InterPro" id="IPR000719">
    <property type="entry name" value="Prot_kinase_dom"/>
</dbReference>
<feature type="region of interest" description="Disordered" evidence="10">
    <location>
        <begin position="1018"/>
        <end position="1043"/>
    </location>
</feature>
<keyword evidence="5 7" id="KW-0067">ATP-binding</keyword>
<dbReference type="GO" id="GO:0004674">
    <property type="term" value="F:protein serine/threonine kinase activity"/>
    <property type="evidence" value="ECO:0007669"/>
    <property type="project" value="UniProtKB-KW"/>
</dbReference>
<dbReference type="PROSITE" id="PS00108">
    <property type="entry name" value="PROTEIN_KINASE_ST"/>
    <property type="match status" value="1"/>
</dbReference>
<evidence type="ECO:0000313" key="13">
    <source>
        <dbReference type="Proteomes" id="UP001385951"/>
    </source>
</evidence>
<dbReference type="PROSITE" id="PS50011">
    <property type="entry name" value="PROTEIN_KINASE_DOM"/>
    <property type="match status" value="1"/>
</dbReference>
<feature type="binding site" evidence="7">
    <location>
        <position position="272"/>
    </location>
    <ligand>
        <name>ATP</name>
        <dbReference type="ChEBI" id="CHEBI:30616"/>
    </ligand>
</feature>
<keyword evidence="13" id="KW-1185">Reference proteome</keyword>
<dbReference type="EMBL" id="JASBNA010000001">
    <property type="protein sequence ID" value="KAK7696440.1"/>
    <property type="molecule type" value="Genomic_DNA"/>
</dbReference>
<sequence length="1181" mass="127827">MFFVKLKVLLNKSASSNLTRRRQPTLEPSPTDQNVSLSKRVNVGAAPQPSSLAVLANTARGEDAETMFHQMFMEDVSNNCILNVERPISIGTLKALEAGGIRMSKLQSLLAMECDDSSSFETFDVVVPLRIANSQTSAAIEAPEETQIQEQQCLSETLCNNVIALNTTPPRGPLFITNDEPGSTLAVFDSPCIKSSLPNVTPLLYRLTAHRPEQDISILNNKPPRFLLPPPSSVPNQLSTHDFEISGVLGAGAFGTVCAARYKGNGGGVALKVIKKRVGEGKEPVTKPQDVFGPLDVDGEVAKMGSASLKNCDLVVAEWIAMQRLAGANNVVEILGSWHDDDNFFIAMPLYTGGTLQSRLAQYGRFSIEDSRFYLADIISGLAAIHARGIIHRDLKPANVLIDADGHLKIADFGLSRSFEQHASEFERSVYPHLATEMGALTEGRFAEVTNTGCGTPEFIAPEIYKGELYSYNVDMWSLGVMAFKMIVGRSPWAGAETNEDVVRRITEGVYKIEEQEQERFGIDEDTVLFIRRALDKDPSTRASATQLLGGLWLKKFDRNLKAPWIPSASQIRVSSHGFGLLNVGTHGRPTEDPFPFFGFISPKLADAPAAMPTLVSLSPSSSRSFTLPPAPPLMGYPSSASGLQSTSLPYYAMHHAAYAEDEYQAPPFPTFWAAPQDSDSDSESSAFLMRPGVLNLAANALDASPVKSIASPFVRPHITLEDSDSSSDFVMRPGALNLATHPIDSSSSSARDASELFARFLDNRNEPADVPTSVSRESFNPQDFALQEESASLPFVPYRPSNLHLSRSNSLADVIDPFDDCWRIRDEPTNVPTSVSQASFDAACYALREESASLPFMLYRKSATSSCGQNSEPSQLFSSPQPYGKDLQDDRRSSSTSISSLDILALVHREESGSLPVFSSNYPHIQAPLPSPLASPEGANWLSVLPPSFEDSTPVTEVTVSPASLTTSMDRLDILLTPLLLADATLYSTLTNSPDLTLCAPEGSFLTSSLQYTKVTPGKDSPMTGSVTLLSPGLPLNSPPDLTVEEGSSFVFEYSRASTESTPSTSPSSPSLPSPSLPSSSPPSSPLPASPSPSSTLSTSIDSVENREEIISSRSDQACDPASPASFTKETPHPPLIRSRLVVLNWLRTRIRCISSPFLSSFPVSRSSKKQAKKNKNKKP</sequence>
<accession>A0AAW0GYK6</accession>
<protein>
    <recommendedName>
        <fullName evidence="11">Protein kinase domain-containing protein</fullName>
    </recommendedName>
</protein>
<feature type="region of interest" description="Disordered" evidence="10">
    <location>
        <begin position="1162"/>
        <end position="1181"/>
    </location>
</feature>
<feature type="compositionally biased region" description="Pro residues" evidence="10">
    <location>
        <begin position="1071"/>
        <end position="1092"/>
    </location>
</feature>
<evidence type="ECO:0000256" key="3">
    <source>
        <dbReference type="ARBA" id="ARBA00022741"/>
    </source>
</evidence>
<dbReference type="AlphaFoldDB" id="A0AAW0GYK6"/>
<feature type="region of interest" description="Disordered" evidence="10">
    <location>
        <begin position="1055"/>
        <end position="1134"/>
    </location>
</feature>
<feature type="binding site" evidence="7">
    <location>
        <position position="412"/>
    </location>
    <ligand>
        <name>ATP</name>
        <dbReference type="ChEBI" id="CHEBI:30616"/>
    </ligand>
</feature>
<dbReference type="Gene3D" id="1.10.510.10">
    <property type="entry name" value="Transferase(Phosphotransferase) domain 1"/>
    <property type="match status" value="1"/>
</dbReference>
<dbReference type="InterPro" id="IPR011009">
    <property type="entry name" value="Kinase-like_dom_sf"/>
</dbReference>
<evidence type="ECO:0000313" key="12">
    <source>
        <dbReference type="EMBL" id="KAK7696440.1"/>
    </source>
</evidence>
<gene>
    <name evidence="12" type="ORF">QCA50_001097</name>
</gene>
<dbReference type="Pfam" id="PF00069">
    <property type="entry name" value="Pkinase"/>
    <property type="match status" value="1"/>
</dbReference>
<feature type="region of interest" description="Disordered" evidence="10">
    <location>
        <begin position="17"/>
        <end position="37"/>
    </location>
</feature>
<feature type="domain" description="Protein kinase" evidence="11">
    <location>
        <begin position="243"/>
        <end position="554"/>
    </location>
</feature>
<evidence type="ECO:0000256" key="4">
    <source>
        <dbReference type="ARBA" id="ARBA00022777"/>
    </source>
</evidence>
<evidence type="ECO:0000256" key="1">
    <source>
        <dbReference type="ARBA" id="ARBA00022527"/>
    </source>
</evidence>
<feature type="region of interest" description="Disordered" evidence="10">
    <location>
        <begin position="868"/>
        <end position="894"/>
    </location>
</feature>
<dbReference type="InterPro" id="IPR030616">
    <property type="entry name" value="Aur-like"/>
</dbReference>
<feature type="compositionally biased region" description="Polar residues" evidence="10">
    <location>
        <begin position="868"/>
        <end position="882"/>
    </location>
</feature>
<dbReference type="GO" id="GO:0005524">
    <property type="term" value="F:ATP binding"/>
    <property type="evidence" value="ECO:0007669"/>
    <property type="project" value="UniProtKB-UniRule"/>
</dbReference>
<evidence type="ECO:0000256" key="9">
    <source>
        <dbReference type="PROSITE-ProRule" id="PRU10141"/>
    </source>
</evidence>
<comment type="caution">
    <text evidence="12">The sequence shown here is derived from an EMBL/GenBank/DDBJ whole genome shotgun (WGS) entry which is preliminary data.</text>
</comment>
<dbReference type="PANTHER" id="PTHR24350">
    <property type="entry name" value="SERINE/THREONINE-PROTEIN KINASE IAL-RELATED"/>
    <property type="match status" value="1"/>
</dbReference>
<dbReference type="InterPro" id="IPR008271">
    <property type="entry name" value="Ser/Thr_kinase_AS"/>
</dbReference>
<organism evidence="12 13">
    <name type="scientific">Cerrena zonata</name>
    <dbReference type="NCBI Taxonomy" id="2478898"/>
    <lineage>
        <taxon>Eukaryota</taxon>
        <taxon>Fungi</taxon>
        <taxon>Dikarya</taxon>
        <taxon>Basidiomycota</taxon>
        <taxon>Agaricomycotina</taxon>
        <taxon>Agaricomycetes</taxon>
        <taxon>Polyporales</taxon>
        <taxon>Cerrenaceae</taxon>
        <taxon>Cerrena</taxon>
    </lineage>
</organism>
<evidence type="ECO:0000256" key="5">
    <source>
        <dbReference type="ARBA" id="ARBA00022840"/>
    </source>
</evidence>
<keyword evidence="4" id="KW-0418">Kinase</keyword>
<proteinExistence type="predicted"/>
<feature type="binding site" evidence="9">
    <location>
        <position position="276"/>
    </location>
    <ligand>
        <name>ATP</name>
        <dbReference type="ChEBI" id="CHEBI:30616"/>
    </ligand>
</feature>